<dbReference type="GO" id="GO:0016020">
    <property type="term" value="C:membrane"/>
    <property type="evidence" value="ECO:0007669"/>
    <property type="project" value="UniProtKB-SubCell"/>
</dbReference>
<evidence type="ECO:0000313" key="9">
    <source>
        <dbReference type="Proteomes" id="UP000004263"/>
    </source>
</evidence>
<evidence type="ECO:0000256" key="1">
    <source>
        <dbReference type="ARBA" id="ARBA00004141"/>
    </source>
</evidence>
<feature type="transmembrane region" description="Helical" evidence="7">
    <location>
        <begin position="258"/>
        <end position="281"/>
    </location>
</feature>
<keyword evidence="9" id="KW-1185">Reference proteome</keyword>
<evidence type="ECO:0000256" key="7">
    <source>
        <dbReference type="SAM" id="Phobius"/>
    </source>
</evidence>
<keyword evidence="4 7" id="KW-1133">Transmembrane helix</keyword>
<dbReference type="InterPro" id="IPR000175">
    <property type="entry name" value="Na/ntran_symport"/>
</dbReference>
<dbReference type="PANTHER" id="PTHR42948">
    <property type="entry name" value="TRANSPORTER"/>
    <property type="match status" value="1"/>
</dbReference>
<organism evidence="8 9">
    <name type="scientific">Bermanella marisrubri</name>
    <dbReference type="NCBI Taxonomy" id="207949"/>
    <lineage>
        <taxon>Bacteria</taxon>
        <taxon>Pseudomonadati</taxon>
        <taxon>Pseudomonadota</taxon>
        <taxon>Gammaproteobacteria</taxon>
        <taxon>Oceanospirillales</taxon>
        <taxon>Oceanospirillaceae</taxon>
        <taxon>Bermanella</taxon>
    </lineage>
</organism>
<dbReference type="RefSeq" id="WP_007018484.1">
    <property type="nucleotide sequence ID" value="NZ_CH724117.1"/>
</dbReference>
<keyword evidence="5 7" id="KW-0472">Membrane</keyword>
<dbReference type="PROSITE" id="PS50267">
    <property type="entry name" value="NA_NEUROTRAN_SYMP_3"/>
    <property type="match status" value="1"/>
</dbReference>
<evidence type="ECO:0000256" key="6">
    <source>
        <dbReference type="RuleBase" id="RU003732"/>
    </source>
</evidence>
<dbReference type="NCBIfam" id="NF037979">
    <property type="entry name" value="Na_transp"/>
    <property type="match status" value="1"/>
</dbReference>
<comment type="similarity">
    <text evidence="6">Belongs to the sodium:neurotransmitter symporter (SNF) (TC 2.A.22) family.</text>
</comment>
<dbReference type="PRINTS" id="PR00176">
    <property type="entry name" value="NANEUSMPORT"/>
</dbReference>
<keyword evidence="3 6" id="KW-0812">Transmembrane</keyword>
<feature type="transmembrane region" description="Helical" evidence="7">
    <location>
        <begin position="349"/>
        <end position="368"/>
    </location>
</feature>
<feature type="transmembrane region" description="Helical" evidence="7">
    <location>
        <begin position="96"/>
        <end position="123"/>
    </location>
</feature>
<name>Q1N396_9GAMM</name>
<dbReference type="SUPFAM" id="SSF161070">
    <property type="entry name" value="SNF-like"/>
    <property type="match status" value="1"/>
</dbReference>
<gene>
    <name evidence="8" type="ORF">RED65_13462</name>
</gene>
<sequence>MAEQKSIHGLWRSRWLFILAATGSAVGLGNIWKFPYITGENGGGAFVLVYLACIAIIGIPVMIAEVSLGRMGRQSPINTMQAISKDQKANPFWGSIGWMGALSGFFILSFYSVIAGWALAYVFRMAGGAFDGATPAQAGEIFSGLISNPEVLLAWHTIFMVITIAIVARGVNKGLERAISIMMPLLFLILVVLLGYSMNTDGFAEGFSFLFSFDFSKITGESLMVALGHAFFTLSLGMGAIMAYGAYMPANTSVGKTVLTVAALDTIIALVAGLVIFPVVFSNGMEAAAGPGLLFQTLPVAFSQIPAGTFFGTLFFILVGFAALSSAISLGEPVVAWAVEAKGVSRATAATWLGIIIWLLGIGTVLSFNLWSEYTLFGKTFFDTLDFLTANIMLPLGGLLIAVFVGWKMRSQDVAAEVRMQNPVVYNVWKLILQFIAPLAIAAVLINGLI</sequence>
<dbReference type="STRING" id="207949.RED65_13462"/>
<evidence type="ECO:0000313" key="8">
    <source>
        <dbReference type="EMBL" id="EAT12695.1"/>
    </source>
</evidence>
<dbReference type="InterPro" id="IPR037272">
    <property type="entry name" value="SNS_sf"/>
</dbReference>
<proteinExistence type="inferred from homology"/>
<dbReference type="HOGENOM" id="CLU_006855_3_4_6"/>
<protein>
    <recommendedName>
        <fullName evidence="6">Transporter</fullName>
    </recommendedName>
</protein>
<dbReference type="InterPro" id="IPR047218">
    <property type="entry name" value="YocR/YhdH-like"/>
</dbReference>
<evidence type="ECO:0000256" key="5">
    <source>
        <dbReference type="ARBA" id="ARBA00023136"/>
    </source>
</evidence>
<dbReference type="PROSITE" id="PS00610">
    <property type="entry name" value="NA_NEUROTRAN_SYMP_1"/>
    <property type="match status" value="1"/>
</dbReference>
<evidence type="ECO:0000256" key="2">
    <source>
        <dbReference type="ARBA" id="ARBA00022448"/>
    </source>
</evidence>
<feature type="transmembrane region" description="Helical" evidence="7">
    <location>
        <begin position="388"/>
        <end position="407"/>
    </location>
</feature>
<feature type="transmembrane region" description="Helical" evidence="7">
    <location>
        <begin position="223"/>
        <end position="246"/>
    </location>
</feature>
<dbReference type="OrthoDB" id="9762833at2"/>
<dbReference type="EMBL" id="AAQH01000005">
    <property type="protein sequence ID" value="EAT12695.1"/>
    <property type="molecule type" value="Genomic_DNA"/>
</dbReference>
<feature type="transmembrane region" description="Helical" evidence="7">
    <location>
        <begin position="44"/>
        <end position="64"/>
    </location>
</feature>
<dbReference type="GO" id="GO:0015293">
    <property type="term" value="F:symporter activity"/>
    <property type="evidence" value="ECO:0007669"/>
    <property type="project" value="UniProtKB-KW"/>
</dbReference>
<feature type="transmembrane region" description="Helical" evidence="7">
    <location>
        <begin position="178"/>
        <end position="198"/>
    </location>
</feature>
<comment type="subcellular location">
    <subcellularLocation>
        <location evidence="1">Membrane</location>
        <topology evidence="1">Multi-pass membrane protein</topology>
    </subcellularLocation>
</comment>
<feature type="transmembrane region" description="Helical" evidence="7">
    <location>
        <begin position="428"/>
        <end position="449"/>
    </location>
</feature>
<accession>Q1N396</accession>
<comment type="caution">
    <text evidence="8">The sequence shown here is derived from an EMBL/GenBank/DDBJ whole genome shotgun (WGS) entry which is preliminary data.</text>
</comment>
<keyword evidence="6" id="KW-0769">Symport</keyword>
<feature type="transmembrane region" description="Helical" evidence="7">
    <location>
        <begin position="15"/>
        <end position="32"/>
    </location>
</feature>
<dbReference type="Pfam" id="PF00209">
    <property type="entry name" value="SNF"/>
    <property type="match status" value="2"/>
</dbReference>
<dbReference type="CDD" id="cd10336">
    <property type="entry name" value="SLC6sbd_Tyt1-Like"/>
    <property type="match status" value="1"/>
</dbReference>
<evidence type="ECO:0000256" key="3">
    <source>
        <dbReference type="ARBA" id="ARBA00022692"/>
    </source>
</evidence>
<evidence type="ECO:0000256" key="4">
    <source>
        <dbReference type="ARBA" id="ARBA00022989"/>
    </source>
</evidence>
<feature type="transmembrane region" description="Helical" evidence="7">
    <location>
        <begin position="301"/>
        <end position="328"/>
    </location>
</feature>
<dbReference type="PANTHER" id="PTHR42948:SF1">
    <property type="entry name" value="TRANSPORTER"/>
    <property type="match status" value="1"/>
</dbReference>
<reference evidence="8 9" key="1">
    <citation type="submission" date="2006-03" db="EMBL/GenBank/DDBJ databases">
        <authorList>
            <person name="Pinhassi J."/>
            <person name="Pedros-Alio C."/>
            <person name="Ferriera S."/>
            <person name="Johnson J."/>
            <person name="Kravitz S."/>
            <person name="Halpern A."/>
            <person name="Remington K."/>
            <person name="Beeson K."/>
            <person name="Tran B."/>
            <person name="Rogers Y.-H."/>
            <person name="Friedman R."/>
            <person name="Venter J.C."/>
        </authorList>
    </citation>
    <scope>NUCLEOTIDE SEQUENCE [LARGE SCALE GENOMIC DNA]</scope>
    <source>
        <strain evidence="8 9">RED65</strain>
    </source>
</reference>
<feature type="transmembrane region" description="Helical" evidence="7">
    <location>
        <begin position="152"/>
        <end position="171"/>
    </location>
</feature>
<dbReference type="AlphaFoldDB" id="Q1N396"/>
<dbReference type="Proteomes" id="UP000004263">
    <property type="component" value="Unassembled WGS sequence"/>
</dbReference>
<keyword evidence="2 6" id="KW-0813">Transport</keyword>